<dbReference type="GO" id="GO:0008270">
    <property type="term" value="F:zinc ion binding"/>
    <property type="evidence" value="ECO:0007669"/>
    <property type="project" value="UniProtKB-KW"/>
</dbReference>
<dbReference type="AlphaFoldDB" id="A0A9P4VPB1"/>
<comment type="caution">
    <text evidence="4">The sequence shown here is derived from an EMBL/GenBank/DDBJ whole genome shotgun (WGS) entry which is preliminary data.</text>
</comment>
<feature type="signal peptide" evidence="2">
    <location>
        <begin position="1"/>
        <end position="24"/>
    </location>
</feature>
<keyword evidence="1" id="KW-0479">Metal-binding</keyword>
<organism evidence="4 5">
    <name type="scientific">Patellaria atrata CBS 101060</name>
    <dbReference type="NCBI Taxonomy" id="1346257"/>
    <lineage>
        <taxon>Eukaryota</taxon>
        <taxon>Fungi</taxon>
        <taxon>Dikarya</taxon>
        <taxon>Ascomycota</taxon>
        <taxon>Pezizomycotina</taxon>
        <taxon>Dothideomycetes</taxon>
        <taxon>Dothideomycetes incertae sedis</taxon>
        <taxon>Patellariales</taxon>
        <taxon>Patellariaceae</taxon>
        <taxon>Patellaria</taxon>
    </lineage>
</organism>
<feature type="domain" description="C2H2-type" evidence="3">
    <location>
        <begin position="211"/>
        <end position="239"/>
    </location>
</feature>
<dbReference type="PROSITE" id="PS00028">
    <property type="entry name" value="ZINC_FINGER_C2H2_1"/>
    <property type="match status" value="2"/>
</dbReference>
<evidence type="ECO:0000313" key="5">
    <source>
        <dbReference type="Proteomes" id="UP000799429"/>
    </source>
</evidence>
<sequence length="273" mass="31547">MRLASLKLSLLLVVICLLIGCTSGEPMSEDAGWTGGSTEYPYPSPNDQLLCYICSLASAWCKCQAQVETTQRPDPEQRIRENELYLRHPYSWERHTSPIDPRLIQRIDSPQASNNDTVSPPDLEWNQRTISPSLLIFREESPADIQEAIPSWTEDTYNAGDRTGLSDKTKRIAPVPGGFRCDYPGCSIVCNRKCELNRHMKKHLPKSRRNHKCETCDERFLYPKDKRRHEESVHKRSDTSPRFECNVRPCHARCFSREDNLRRHIRKQHPNTA</sequence>
<reference evidence="4" key="1">
    <citation type="journal article" date="2020" name="Stud. Mycol.">
        <title>101 Dothideomycetes genomes: a test case for predicting lifestyles and emergence of pathogens.</title>
        <authorList>
            <person name="Haridas S."/>
            <person name="Albert R."/>
            <person name="Binder M."/>
            <person name="Bloem J."/>
            <person name="Labutti K."/>
            <person name="Salamov A."/>
            <person name="Andreopoulos B."/>
            <person name="Baker S."/>
            <person name="Barry K."/>
            <person name="Bills G."/>
            <person name="Bluhm B."/>
            <person name="Cannon C."/>
            <person name="Castanera R."/>
            <person name="Culley D."/>
            <person name="Daum C."/>
            <person name="Ezra D."/>
            <person name="Gonzalez J."/>
            <person name="Henrissat B."/>
            <person name="Kuo A."/>
            <person name="Liang C."/>
            <person name="Lipzen A."/>
            <person name="Lutzoni F."/>
            <person name="Magnuson J."/>
            <person name="Mondo S."/>
            <person name="Nolan M."/>
            <person name="Ohm R."/>
            <person name="Pangilinan J."/>
            <person name="Park H.-J."/>
            <person name="Ramirez L."/>
            <person name="Alfaro M."/>
            <person name="Sun H."/>
            <person name="Tritt A."/>
            <person name="Yoshinaga Y."/>
            <person name="Zwiers L.-H."/>
            <person name="Turgeon B."/>
            <person name="Goodwin S."/>
            <person name="Spatafora J."/>
            <person name="Crous P."/>
            <person name="Grigoriev I."/>
        </authorList>
    </citation>
    <scope>NUCLEOTIDE SEQUENCE</scope>
    <source>
        <strain evidence="4">CBS 101060</strain>
    </source>
</reference>
<dbReference type="OrthoDB" id="8922241at2759"/>
<dbReference type="Proteomes" id="UP000799429">
    <property type="component" value="Unassembled WGS sequence"/>
</dbReference>
<proteinExistence type="predicted"/>
<keyword evidence="1" id="KW-0863">Zinc-finger</keyword>
<keyword evidence="5" id="KW-1185">Reference proteome</keyword>
<keyword evidence="1" id="KW-0862">Zinc</keyword>
<feature type="chain" id="PRO_5040294859" description="C2H2-type domain-containing protein" evidence="2">
    <location>
        <begin position="25"/>
        <end position="273"/>
    </location>
</feature>
<accession>A0A9P4VPB1</accession>
<dbReference type="SMART" id="SM00355">
    <property type="entry name" value="ZnF_C2H2"/>
    <property type="match status" value="3"/>
</dbReference>
<dbReference type="EMBL" id="MU006110">
    <property type="protein sequence ID" value="KAF2835289.1"/>
    <property type="molecule type" value="Genomic_DNA"/>
</dbReference>
<evidence type="ECO:0000259" key="3">
    <source>
        <dbReference type="PROSITE" id="PS50157"/>
    </source>
</evidence>
<dbReference type="PROSITE" id="PS50157">
    <property type="entry name" value="ZINC_FINGER_C2H2_2"/>
    <property type="match status" value="1"/>
</dbReference>
<name>A0A9P4VPB1_9PEZI</name>
<evidence type="ECO:0000313" key="4">
    <source>
        <dbReference type="EMBL" id="KAF2835289.1"/>
    </source>
</evidence>
<dbReference type="Gene3D" id="3.30.160.60">
    <property type="entry name" value="Classic Zinc Finger"/>
    <property type="match status" value="1"/>
</dbReference>
<dbReference type="InterPro" id="IPR013087">
    <property type="entry name" value="Znf_C2H2_type"/>
</dbReference>
<evidence type="ECO:0000256" key="2">
    <source>
        <dbReference type="SAM" id="SignalP"/>
    </source>
</evidence>
<keyword evidence="2" id="KW-0732">Signal</keyword>
<evidence type="ECO:0000256" key="1">
    <source>
        <dbReference type="PROSITE-ProRule" id="PRU00042"/>
    </source>
</evidence>
<dbReference type="PROSITE" id="PS51257">
    <property type="entry name" value="PROKAR_LIPOPROTEIN"/>
    <property type="match status" value="1"/>
</dbReference>
<gene>
    <name evidence="4" type="ORF">M501DRAFT_989061</name>
</gene>
<protein>
    <recommendedName>
        <fullName evidence="3">C2H2-type domain-containing protein</fullName>
    </recommendedName>
</protein>